<protein>
    <submittedName>
        <fullName evidence="1">Uncharacterized protein</fullName>
    </submittedName>
</protein>
<dbReference type="AlphaFoldDB" id="A0A4Z2GLK5"/>
<accession>A0A4Z2GLK5</accession>
<keyword evidence="2" id="KW-1185">Reference proteome</keyword>
<name>A0A4Z2GLK5_9TELE</name>
<evidence type="ECO:0000313" key="2">
    <source>
        <dbReference type="Proteomes" id="UP000314294"/>
    </source>
</evidence>
<reference evidence="1 2" key="1">
    <citation type="submission" date="2019-03" db="EMBL/GenBank/DDBJ databases">
        <title>First draft genome of Liparis tanakae, snailfish: a comprehensive survey of snailfish specific genes.</title>
        <authorList>
            <person name="Kim W."/>
            <person name="Song I."/>
            <person name="Jeong J.-H."/>
            <person name="Kim D."/>
            <person name="Kim S."/>
            <person name="Ryu S."/>
            <person name="Song J.Y."/>
            <person name="Lee S.K."/>
        </authorList>
    </citation>
    <scope>NUCLEOTIDE SEQUENCE [LARGE SCALE GENOMIC DNA]</scope>
    <source>
        <tissue evidence="1">Muscle</tissue>
    </source>
</reference>
<evidence type="ECO:0000313" key="1">
    <source>
        <dbReference type="EMBL" id="TNN54427.1"/>
    </source>
</evidence>
<proteinExistence type="predicted"/>
<organism evidence="1 2">
    <name type="scientific">Liparis tanakae</name>
    <name type="common">Tanaka's snailfish</name>
    <dbReference type="NCBI Taxonomy" id="230148"/>
    <lineage>
        <taxon>Eukaryota</taxon>
        <taxon>Metazoa</taxon>
        <taxon>Chordata</taxon>
        <taxon>Craniata</taxon>
        <taxon>Vertebrata</taxon>
        <taxon>Euteleostomi</taxon>
        <taxon>Actinopterygii</taxon>
        <taxon>Neopterygii</taxon>
        <taxon>Teleostei</taxon>
        <taxon>Neoteleostei</taxon>
        <taxon>Acanthomorphata</taxon>
        <taxon>Eupercaria</taxon>
        <taxon>Perciformes</taxon>
        <taxon>Cottioidei</taxon>
        <taxon>Cottales</taxon>
        <taxon>Liparidae</taxon>
        <taxon>Liparis</taxon>
    </lineage>
</organism>
<dbReference type="EMBL" id="SRLO01000484">
    <property type="protein sequence ID" value="TNN54427.1"/>
    <property type="molecule type" value="Genomic_DNA"/>
</dbReference>
<dbReference type="Proteomes" id="UP000314294">
    <property type="component" value="Unassembled WGS sequence"/>
</dbReference>
<sequence>MARSSEYRNITWKRSESRALSILQPKETENILLVFRGLGRVACVVLTLPVMTMQPSWSMMSTSSWDGGWQNFCCRICRMGSITLGVSLRATAM</sequence>
<comment type="caution">
    <text evidence="1">The sequence shown here is derived from an EMBL/GenBank/DDBJ whole genome shotgun (WGS) entry which is preliminary data.</text>
</comment>
<gene>
    <name evidence="1" type="ORF">EYF80_035336</name>
</gene>